<dbReference type="PANTHER" id="PTHR35801">
    <property type="entry name" value="PHOSPHOSERINE PHOSPHATASE RSBX"/>
    <property type="match status" value="1"/>
</dbReference>
<dbReference type="Pfam" id="PF02518">
    <property type="entry name" value="HATPase_c"/>
    <property type="match status" value="1"/>
</dbReference>
<organism evidence="2 3">
    <name type="scientific">Deinococcus arenicola</name>
    <dbReference type="NCBI Taxonomy" id="2994950"/>
    <lineage>
        <taxon>Bacteria</taxon>
        <taxon>Thermotogati</taxon>
        <taxon>Deinococcota</taxon>
        <taxon>Deinococci</taxon>
        <taxon>Deinococcales</taxon>
        <taxon>Deinococcaceae</taxon>
        <taxon>Deinococcus</taxon>
    </lineage>
</organism>
<dbReference type="Gene3D" id="3.60.40.10">
    <property type="entry name" value="PPM-type phosphatase domain"/>
    <property type="match status" value="1"/>
</dbReference>
<comment type="caution">
    <text evidence="2">The sequence shown here is derived from an EMBL/GenBank/DDBJ whole genome shotgun (WGS) entry which is preliminary data.</text>
</comment>
<protein>
    <submittedName>
        <fullName evidence="2">SpoIIE family protein phosphatase</fullName>
    </submittedName>
</protein>
<keyword evidence="3" id="KW-1185">Reference proteome</keyword>
<dbReference type="SUPFAM" id="SSF81606">
    <property type="entry name" value="PP2C-like"/>
    <property type="match status" value="1"/>
</dbReference>
<dbReference type="EMBL" id="JAPMIV010000014">
    <property type="protein sequence ID" value="MDV6374795.1"/>
    <property type="molecule type" value="Genomic_DNA"/>
</dbReference>
<accession>A0ABU4DSD8</accession>
<dbReference type="Pfam" id="PF07228">
    <property type="entry name" value="SpoIIE"/>
    <property type="match status" value="1"/>
</dbReference>
<evidence type="ECO:0000313" key="3">
    <source>
        <dbReference type="Proteomes" id="UP001276150"/>
    </source>
</evidence>
<evidence type="ECO:0000313" key="2">
    <source>
        <dbReference type="EMBL" id="MDV6374795.1"/>
    </source>
</evidence>
<gene>
    <name evidence="2" type="ORF">ORD21_09365</name>
</gene>
<dbReference type="SUPFAM" id="SSF55874">
    <property type="entry name" value="ATPase domain of HSP90 chaperone/DNA topoisomerase II/histidine kinase"/>
    <property type="match status" value="1"/>
</dbReference>
<name>A0ABU4DSD8_9DEIO</name>
<dbReference type="InterPro" id="IPR001932">
    <property type="entry name" value="PPM-type_phosphatase-like_dom"/>
</dbReference>
<dbReference type="Gene3D" id="3.30.565.10">
    <property type="entry name" value="Histidine kinase-like ATPase, C-terminal domain"/>
    <property type="match status" value="1"/>
</dbReference>
<feature type="domain" description="PPM-type phosphatase" evidence="1">
    <location>
        <begin position="119"/>
        <end position="311"/>
    </location>
</feature>
<dbReference type="InterPro" id="IPR003594">
    <property type="entry name" value="HATPase_dom"/>
</dbReference>
<proteinExistence type="predicted"/>
<dbReference type="InterPro" id="IPR036457">
    <property type="entry name" value="PPM-type-like_dom_sf"/>
</dbReference>
<dbReference type="PANTHER" id="PTHR35801:SF1">
    <property type="entry name" value="PHOSPHOSERINE PHOSPHATASE RSBX"/>
    <property type="match status" value="1"/>
</dbReference>
<reference evidence="2 3" key="1">
    <citation type="submission" date="2022-11" db="EMBL/GenBank/DDBJ databases">
        <title>Deinococcus ZS9-10, Low Temperature and Draught-tolerating, UV-resistant Bacteria from Continental Antarctica.</title>
        <authorList>
            <person name="Cheng L."/>
        </authorList>
    </citation>
    <scope>NUCLEOTIDE SEQUENCE [LARGE SCALE GENOMIC DNA]</scope>
    <source>
        <strain evidence="2 3">ZS9-10</strain>
    </source>
</reference>
<sequence>MAAALGLSQGLSPSRLSDLAIVVTELASNLVKHTPSGGTLLLGAAFPGTVDITTFDRGPGITRMGDVMRDGYSTAGSAGTGLGAVSRLSDDFDLTTTQGVGSVFYARLSEHGREAPLTAPAFDIGAVQICYPGEVVCGDDWAFSSSQTLMRVALTDGLGHGLHAHEAARTASRTFEESSHLQPVETLSAIHLALRGARGAVGVVASIDTEAGVVQFAGVGNVTGTVLETGGRRGLASHNGTLGQEVRRIQGQELPWTETSVLVLHTDGLSNHWDLAATPGLLRRRAAVIAGVLYRDQLRGRDDATVVVIKRQA</sequence>
<evidence type="ECO:0000259" key="1">
    <source>
        <dbReference type="SMART" id="SM00331"/>
    </source>
</evidence>
<dbReference type="InterPro" id="IPR039248">
    <property type="entry name" value="Ptase_RsbX"/>
</dbReference>
<dbReference type="Proteomes" id="UP001276150">
    <property type="component" value="Unassembled WGS sequence"/>
</dbReference>
<dbReference type="InterPro" id="IPR036890">
    <property type="entry name" value="HATPase_C_sf"/>
</dbReference>
<dbReference type="SMART" id="SM00331">
    <property type="entry name" value="PP2C_SIG"/>
    <property type="match status" value="1"/>
</dbReference>